<evidence type="ECO:0000256" key="3">
    <source>
        <dbReference type="ARBA" id="ARBA00022741"/>
    </source>
</evidence>
<dbReference type="InParanoid" id="K5VEA4"/>
<comment type="subcellular location">
    <subcellularLocation>
        <location evidence="1">Cytoplasm</location>
    </subcellularLocation>
</comment>
<feature type="domain" description="CP-type G" evidence="7">
    <location>
        <begin position="108"/>
        <end position="387"/>
    </location>
</feature>
<dbReference type="GO" id="GO:0005525">
    <property type="term" value="F:GTP binding"/>
    <property type="evidence" value="ECO:0007669"/>
    <property type="project" value="UniProtKB-KW"/>
</dbReference>
<feature type="compositionally biased region" description="Basic residues" evidence="6">
    <location>
        <begin position="620"/>
        <end position="639"/>
    </location>
</feature>
<dbReference type="InterPro" id="IPR006073">
    <property type="entry name" value="GTP-bd"/>
</dbReference>
<keyword evidence="9" id="KW-1185">Reference proteome</keyword>
<keyword evidence="3" id="KW-0547">Nucleotide-binding</keyword>
<protein>
    <recommendedName>
        <fullName evidence="7">CP-type G domain-containing protein</fullName>
    </recommendedName>
</protein>
<evidence type="ECO:0000256" key="4">
    <source>
        <dbReference type="ARBA" id="ARBA00022801"/>
    </source>
</evidence>
<dbReference type="GO" id="GO:0003924">
    <property type="term" value="F:GTPase activity"/>
    <property type="evidence" value="ECO:0007669"/>
    <property type="project" value="InterPro"/>
</dbReference>
<dbReference type="KEGG" id="pco:PHACADRAFT_134765"/>
<keyword evidence="2" id="KW-0963">Cytoplasm</keyword>
<feature type="compositionally biased region" description="Acidic residues" evidence="6">
    <location>
        <begin position="264"/>
        <end position="291"/>
    </location>
</feature>
<evidence type="ECO:0000313" key="9">
    <source>
        <dbReference type="Proteomes" id="UP000008370"/>
    </source>
</evidence>
<dbReference type="Proteomes" id="UP000008370">
    <property type="component" value="Unassembled WGS sequence"/>
</dbReference>
<reference evidence="8 9" key="1">
    <citation type="journal article" date="2012" name="BMC Genomics">
        <title>Comparative genomics of the white-rot fungi, Phanerochaete carnosa and P. chrysosporium, to elucidate the genetic basis of the distinct wood types they colonize.</title>
        <authorList>
            <person name="Suzuki H."/>
            <person name="MacDonald J."/>
            <person name="Syed K."/>
            <person name="Salamov A."/>
            <person name="Hori C."/>
            <person name="Aerts A."/>
            <person name="Henrissat B."/>
            <person name="Wiebenga A."/>
            <person name="vanKuyk P.A."/>
            <person name="Barry K."/>
            <person name="Lindquist E."/>
            <person name="LaButti K."/>
            <person name="Lapidus A."/>
            <person name="Lucas S."/>
            <person name="Coutinho P."/>
            <person name="Gong Y."/>
            <person name="Samejima M."/>
            <person name="Mahadevan R."/>
            <person name="Abou-Zaid M."/>
            <person name="de Vries R.P."/>
            <person name="Igarashi K."/>
            <person name="Yadav J.S."/>
            <person name="Grigoriev I.V."/>
            <person name="Master E.R."/>
        </authorList>
    </citation>
    <scope>NUCLEOTIDE SEQUENCE [LARGE SCALE GENOMIC DNA]</scope>
    <source>
        <strain evidence="8 9">HHB-10118-sp</strain>
    </source>
</reference>
<evidence type="ECO:0000256" key="2">
    <source>
        <dbReference type="ARBA" id="ARBA00022490"/>
    </source>
</evidence>
<dbReference type="InterPro" id="IPR027417">
    <property type="entry name" value="P-loop_NTPase"/>
</dbReference>
<dbReference type="AlphaFoldDB" id="K5VEA4"/>
<evidence type="ECO:0000256" key="6">
    <source>
        <dbReference type="SAM" id="MobiDB-lite"/>
    </source>
</evidence>
<sequence length="639" mass="71227">MCIGLHYCALPNSAVERRNVKIISQPVGTKHNPYLLTDEEEKSTLRKHAENKQRLRVPRRPPWTKAMTTAQLDRQEKDAFLDWRRGLAELQERDSLLLTPFERNIEVWRQLWRVLERSHLIVQIVDARNPLRFRCEDLESYVHAVEGPEGEAGTGKGKRKSLLLINKSDLLTAKQRRQWADYFDSQGIQYAFFSAANATALQEARRNAIAAEQARQEAKAAEEVWQQQRDDDEGGNTMESEQPNDGTESRSAAPSPDTPLASEGELDSEQDYSSESDVDEQLLMSEDDTEDGRDPRARVLSVLGLEDLFVRTAPDLKEFTDSSGQPPSKLVVGLVGYPNVGKSSTINSLIGEKKVSVSSTPGKTKHFQTIQLSPTLVLCDCPGLVFPQFATTRADLVCDGVLPIDQLREHTGPTSLVVKRIPRDVLEATYGLTFKPKTAEEGGDGRITAEDLLISYAVARGFTRSGQGNPDEARAARHILKDYVNAKLLYCHPPLGVAEDEFNEETRRIALYRFADKKRAPTTRVVKKADTFIASQQPAQNIKMGHRSQRVDQEFFATNSNASLSSRPFVAGAVRGGQEFTRSKLYPHQNAIADDGTPLSGRRARIASVLASAGEEIAPGKKHHKKMKRVKQRSGKGYD</sequence>
<dbReference type="PROSITE" id="PS51721">
    <property type="entry name" value="G_CP"/>
    <property type="match status" value="1"/>
</dbReference>
<evidence type="ECO:0000313" key="8">
    <source>
        <dbReference type="EMBL" id="EKM61296.1"/>
    </source>
</evidence>
<dbReference type="RefSeq" id="XP_007390720.1">
    <property type="nucleotide sequence ID" value="XM_007390658.1"/>
</dbReference>
<dbReference type="CDD" id="cd01857">
    <property type="entry name" value="HSR1_MMR1"/>
    <property type="match status" value="1"/>
</dbReference>
<dbReference type="InterPro" id="IPR030378">
    <property type="entry name" value="G_CP_dom"/>
</dbReference>
<dbReference type="EMBL" id="JH930468">
    <property type="protein sequence ID" value="EKM61296.1"/>
    <property type="molecule type" value="Genomic_DNA"/>
</dbReference>
<dbReference type="Gene3D" id="3.40.50.300">
    <property type="entry name" value="P-loop containing nucleotide triphosphate hydrolases"/>
    <property type="match status" value="2"/>
</dbReference>
<dbReference type="OrthoDB" id="61815at2759"/>
<dbReference type="Pfam" id="PF01926">
    <property type="entry name" value="MMR_HSR1"/>
    <property type="match status" value="1"/>
</dbReference>
<dbReference type="HOGENOM" id="CLU_011072_5_0_1"/>
<keyword evidence="4" id="KW-0378">Hydrolase</keyword>
<dbReference type="FunCoup" id="K5VEA4">
    <property type="interactions" value="902"/>
</dbReference>
<proteinExistence type="predicted"/>
<dbReference type="GeneID" id="18908313"/>
<evidence type="ECO:0000259" key="7">
    <source>
        <dbReference type="PROSITE" id="PS51721"/>
    </source>
</evidence>
<feature type="region of interest" description="Disordered" evidence="6">
    <location>
        <begin position="615"/>
        <end position="639"/>
    </location>
</feature>
<accession>K5VEA4</accession>
<dbReference type="GO" id="GO:0000054">
    <property type="term" value="P:ribosomal subunit export from nucleus"/>
    <property type="evidence" value="ECO:0007669"/>
    <property type="project" value="TreeGrafter"/>
</dbReference>
<dbReference type="PANTHER" id="PTHR45709:SF2">
    <property type="entry name" value="LARGE SUBUNIT GTPASE 1 HOMOLOG"/>
    <property type="match status" value="1"/>
</dbReference>
<evidence type="ECO:0000256" key="1">
    <source>
        <dbReference type="ARBA" id="ARBA00004496"/>
    </source>
</evidence>
<evidence type="ECO:0000256" key="5">
    <source>
        <dbReference type="ARBA" id="ARBA00023134"/>
    </source>
</evidence>
<dbReference type="SUPFAM" id="SSF52540">
    <property type="entry name" value="P-loop containing nucleoside triphosphate hydrolases"/>
    <property type="match status" value="1"/>
</dbReference>
<dbReference type="GO" id="GO:0005829">
    <property type="term" value="C:cytosol"/>
    <property type="evidence" value="ECO:0007669"/>
    <property type="project" value="TreeGrafter"/>
</dbReference>
<dbReference type="STRING" id="650164.K5VEA4"/>
<keyword evidence="5" id="KW-0342">GTP-binding</keyword>
<name>K5VEA4_PHACS</name>
<gene>
    <name evidence="8" type="ORF">PHACADRAFT_134765</name>
</gene>
<feature type="region of interest" description="Disordered" evidence="6">
    <location>
        <begin position="212"/>
        <end position="295"/>
    </location>
</feature>
<dbReference type="PANTHER" id="PTHR45709">
    <property type="entry name" value="LARGE SUBUNIT GTPASE 1 HOMOLOG-RELATED"/>
    <property type="match status" value="1"/>
</dbReference>
<organism evidence="8 9">
    <name type="scientific">Phanerochaete carnosa (strain HHB-10118-sp)</name>
    <name type="common">White-rot fungus</name>
    <name type="synonym">Peniophora carnosa</name>
    <dbReference type="NCBI Taxonomy" id="650164"/>
    <lineage>
        <taxon>Eukaryota</taxon>
        <taxon>Fungi</taxon>
        <taxon>Dikarya</taxon>
        <taxon>Basidiomycota</taxon>
        <taxon>Agaricomycotina</taxon>
        <taxon>Agaricomycetes</taxon>
        <taxon>Polyporales</taxon>
        <taxon>Phanerochaetaceae</taxon>
        <taxon>Phanerochaete</taxon>
    </lineage>
</organism>
<feature type="compositionally biased region" description="Polar residues" evidence="6">
    <location>
        <begin position="237"/>
        <end position="252"/>
    </location>
</feature>
<dbReference type="InterPro" id="IPR043358">
    <property type="entry name" value="GNL1-like"/>
</dbReference>